<dbReference type="InterPro" id="IPR002048">
    <property type="entry name" value="EF_hand_dom"/>
</dbReference>
<organism evidence="4 5">
    <name type="scientific">Cylindrotheca closterium</name>
    <dbReference type="NCBI Taxonomy" id="2856"/>
    <lineage>
        <taxon>Eukaryota</taxon>
        <taxon>Sar</taxon>
        <taxon>Stramenopiles</taxon>
        <taxon>Ochrophyta</taxon>
        <taxon>Bacillariophyta</taxon>
        <taxon>Bacillariophyceae</taxon>
        <taxon>Bacillariophycidae</taxon>
        <taxon>Bacillariales</taxon>
        <taxon>Bacillariaceae</taxon>
        <taxon>Cylindrotheca</taxon>
    </lineage>
</organism>
<dbReference type="EMBL" id="CAKOGP040002225">
    <property type="protein sequence ID" value="CAJ1965803.1"/>
    <property type="molecule type" value="Genomic_DNA"/>
</dbReference>
<evidence type="ECO:0000313" key="5">
    <source>
        <dbReference type="Proteomes" id="UP001295423"/>
    </source>
</evidence>
<feature type="compositionally biased region" description="Basic residues" evidence="2">
    <location>
        <begin position="207"/>
        <end position="219"/>
    </location>
</feature>
<dbReference type="Gene3D" id="1.10.238.10">
    <property type="entry name" value="EF-hand"/>
    <property type="match status" value="1"/>
</dbReference>
<evidence type="ECO:0000259" key="3">
    <source>
        <dbReference type="PROSITE" id="PS50222"/>
    </source>
</evidence>
<dbReference type="PROSITE" id="PS00018">
    <property type="entry name" value="EF_HAND_1"/>
    <property type="match status" value="2"/>
</dbReference>
<evidence type="ECO:0000256" key="2">
    <source>
        <dbReference type="SAM" id="MobiDB-lite"/>
    </source>
</evidence>
<dbReference type="InterPro" id="IPR011992">
    <property type="entry name" value="EF-hand-dom_pair"/>
</dbReference>
<dbReference type="Pfam" id="PF13499">
    <property type="entry name" value="EF-hand_7"/>
    <property type="match status" value="1"/>
</dbReference>
<dbReference type="GO" id="GO:0005509">
    <property type="term" value="F:calcium ion binding"/>
    <property type="evidence" value="ECO:0007669"/>
    <property type="project" value="InterPro"/>
</dbReference>
<keyword evidence="1" id="KW-0106">Calcium</keyword>
<dbReference type="AlphaFoldDB" id="A0AAD2G7Q9"/>
<dbReference type="PROSITE" id="PS50222">
    <property type="entry name" value="EF_HAND_2"/>
    <property type="match status" value="2"/>
</dbReference>
<accession>A0AAD2G7Q9</accession>
<evidence type="ECO:0000256" key="1">
    <source>
        <dbReference type="ARBA" id="ARBA00022837"/>
    </source>
</evidence>
<evidence type="ECO:0000313" key="4">
    <source>
        <dbReference type="EMBL" id="CAJ1965803.1"/>
    </source>
</evidence>
<reference evidence="4" key="1">
    <citation type="submission" date="2023-08" db="EMBL/GenBank/DDBJ databases">
        <authorList>
            <person name="Audoor S."/>
            <person name="Bilcke G."/>
        </authorList>
    </citation>
    <scope>NUCLEOTIDE SEQUENCE</scope>
</reference>
<proteinExistence type="predicted"/>
<gene>
    <name evidence="4" type="ORF">CYCCA115_LOCUS21395</name>
</gene>
<feature type="domain" description="EF-hand" evidence="3">
    <location>
        <begin position="114"/>
        <end position="149"/>
    </location>
</feature>
<dbReference type="Proteomes" id="UP001295423">
    <property type="component" value="Unassembled WGS sequence"/>
</dbReference>
<comment type="caution">
    <text evidence="4">The sequence shown here is derived from an EMBL/GenBank/DDBJ whole genome shotgun (WGS) entry which is preliminary data.</text>
</comment>
<feature type="region of interest" description="Disordered" evidence="2">
    <location>
        <begin position="196"/>
        <end position="219"/>
    </location>
</feature>
<sequence length="219" mass="24842">MGCCQSVDAVENDSGKEFNALRSKGSTDKSITRDEFAVYIEKKIELWSMLTVNLGLTDEQCKAIATEVAFGLALKAPKDPKQSGKKEALLDDDRLTKDQFHHFRKNYVVDPKGSLEFFHRCVFTAYDENKNGVLERDEVDEFLDIFYKQDSIFKGDHRLPSKKKLKKLVYKELDNNGDGVLDFEEIRILISGKMDFTSTSSSSQKASSKKKSSKKKSSK</sequence>
<protein>
    <recommendedName>
        <fullName evidence="3">EF-hand domain-containing protein</fullName>
    </recommendedName>
</protein>
<dbReference type="InterPro" id="IPR018247">
    <property type="entry name" value="EF_Hand_1_Ca_BS"/>
</dbReference>
<dbReference type="SUPFAM" id="SSF47473">
    <property type="entry name" value="EF-hand"/>
    <property type="match status" value="1"/>
</dbReference>
<keyword evidence="5" id="KW-1185">Reference proteome</keyword>
<feature type="domain" description="EF-hand" evidence="3">
    <location>
        <begin position="161"/>
        <end position="196"/>
    </location>
</feature>
<name>A0AAD2G7Q9_9STRA</name>